<evidence type="ECO:0000313" key="3">
    <source>
        <dbReference type="Proteomes" id="UP000319160"/>
    </source>
</evidence>
<name>A0A553HVG0_9PEZI</name>
<comment type="caution">
    <text evidence="2">The sequence shown here is derived from an EMBL/GenBank/DDBJ whole genome shotgun (WGS) entry which is preliminary data.</text>
</comment>
<dbReference type="Proteomes" id="UP000319160">
    <property type="component" value="Unassembled WGS sequence"/>
</dbReference>
<feature type="region of interest" description="Disordered" evidence="1">
    <location>
        <begin position="1"/>
        <end position="119"/>
    </location>
</feature>
<gene>
    <name evidence="2" type="ORF">FHL15_007242</name>
</gene>
<accession>A0A553HVG0</accession>
<dbReference type="AlphaFoldDB" id="A0A553HVG0"/>
<organism evidence="2 3">
    <name type="scientific">Xylaria flabelliformis</name>
    <dbReference type="NCBI Taxonomy" id="2512241"/>
    <lineage>
        <taxon>Eukaryota</taxon>
        <taxon>Fungi</taxon>
        <taxon>Dikarya</taxon>
        <taxon>Ascomycota</taxon>
        <taxon>Pezizomycotina</taxon>
        <taxon>Sordariomycetes</taxon>
        <taxon>Xylariomycetidae</taxon>
        <taxon>Xylariales</taxon>
        <taxon>Xylariaceae</taxon>
        <taxon>Xylaria</taxon>
    </lineage>
</organism>
<proteinExistence type="predicted"/>
<dbReference type="EMBL" id="VFLP01000041">
    <property type="protein sequence ID" value="TRX91923.1"/>
    <property type="molecule type" value="Genomic_DNA"/>
</dbReference>
<protein>
    <submittedName>
        <fullName evidence="2">Uncharacterized protein</fullName>
    </submittedName>
</protein>
<reference evidence="3" key="1">
    <citation type="submission" date="2019-06" db="EMBL/GenBank/DDBJ databases">
        <title>Draft genome sequence of the griseofulvin-producing fungus Xylaria cubensis strain G536.</title>
        <authorList>
            <person name="Mead M.E."/>
            <person name="Raja H.A."/>
            <person name="Steenwyk J.L."/>
            <person name="Knowles S.L."/>
            <person name="Oberlies N.H."/>
            <person name="Rokas A."/>
        </authorList>
    </citation>
    <scope>NUCLEOTIDE SEQUENCE [LARGE SCALE GENOMIC DNA]</scope>
    <source>
        <strain evidence="3">G536</strain>
    </source>
</reference>
<evidence type="ECO:0000256" key="1">
    <source>
        <dbReference type="SAM" id="MobiDB-lite"/>
    </source>
</evidence>
<sequence length="119" mass="13259">MSDIIHKIKDAVTHHHHDQTNDHVKDKKHTGAHKANGARNDLDLNCARPATKDPVDLTGRHVEPDQRDIDGRRRSNELDAPDLTGRHVEHDSVDINGHHPSTHNPPDLNSSTASPTSRH</sequence>
<feature type="compositionally biased region" description="Basic and acidic residues" evidence="1">
    <location>
        <begin position="1"/>
        <end position="25"/>
    </location>
</feature>
<evidence type="ECO:0000313" key="2">
    <source>
        <dbReference type="EMBL" id="TRX91923.1"/>
    </source>
</evidence>
<feature type="compositionally biased region" description="Basic and acidic residues" evidence="1">
    <location>
        <begin position="50"/>
        <end position="77"/>
    </location>
</feature>
<keyword evidence="3" id="KW-1185">Reference proteome</keyword>
<feature type="compositionally biased region" description="Polar residues" evidence="1">
    <location>
        <begin position="102"/>
        <end position="119"/>
    </location>
</feature>
<feature type="compositionally biased region" description="Basic and acidic residues" evidence="1">
    <location>
        <begin position="84"/>
        <end position="97"/>
    </location>
</feature>
<dbReference type="OrthoDB" id="4741271at2759"/>